<feature type="chain" id="PRO_5004223940" description="DUF2141 domain-containing protein" evidence="1">
    <location>
        <begin position="22"/>
        <end position="156"/>
    </location>
</feature>
<dbReference type="InterPro" id="IPR018673">
    <property type="entry name" value="DUF2141"/>
</dbReference>
<sequence>MKKISLYLTALLLTVATPLHAEEEQVCTTQADQKGSLTITITNFRAIKGSLGISLYNTKKGFPSGYEQAYANQIKKVNGSSECVTFQNIPYGVYAVSVVHDENENGKLDTTFIGIPKEGVGASNNPKMSFGPPSFNDSKVLLNKDVLEVMVSMKYF</sequence>
<keyword evidence="1" id="KW-0732">Signal</keyword>
<dbReference type="KEGG" id="cch:Cag_1042"/>
<protein>
    <recommendedName>
        <fullName evidence="3">DUF2141 domain-containing protein</fullName>
    </recommendedName>
</protein>
<dbReference type="OrthoDB" id="9788332at2"/>
<evidence type="ECO:0000256" key="1">
    <source>
        <dbReference type="SAM" id="SignalP"/>
    </source>
</evidence>
<dbReference type="eggNOG" id="COG4704">
    <property type="taxonomic scope" value="Bacteria"/>
</dbReference>
<dbReference type="HOGENOM" id="CLU_125018_0_0_10"/>
<evidence type="ECO:0000313" key="2">
    <source>
        <dbReference type="EMBL" id="ABB28304.1"/>
    </source>
</evidence>
<organism evidence="2">
    <name type="scientific">Chlorobium chlorochromatii (strain CaD3)</name>
    <dbReference type="NCBI Taxonomy" id="340177"/>
    <lineage>
        <taxon>Bacteria</taxon>
        <taxon>Pseudomonadati</taxon>
        <taxon>Chlorobiota</taxon>
        <taxon>Chlorobiia</taxon>
        <taxon>Chlorobiales</taxon>
        <taxon>Chlorobiaceae</taxon>
        <taxon>Chlorobium/Pelodictyon group</taxon>
        <taxon>Chlorobium</taxon>
    </lineage>
</organism>
<dbReference type="Pfam" id="PF09912">
    <property type="entry name" value="DUF2141"/>
    <property type="match status" value="1"/>
</dbReference>
<dbReference type="STRING" id="340177.Cag_1042"/>
<dbReference type="AlphaFoldDB" id="Q3ARS1"/>
<reference evidence="2" key="1">
    <citation type="submission" date="2005-08" db="EMBL/GenBank/DDBJ databases">
        <title>Complete sequence of Chlorobium chlorochromatii CaD3.</title>
        <authorList>
            <person name="Copeland A."/>
            <person name="Lucas S."/>
            <person name="Lapidus A."/>
            <person name="Barry K."/>
            <person name="Detter J.C."/>
            <person name="Glavina T."/>
            <person name="Hammon N."/>
            <person name="Israni S."/>
            <person name="Pitluck S."/>
            <person name="Bryant D."/>
            <person name="Schmutz J."/>
            <person name="Larimer F."/>
            <person name="Land M."/>
            <person name="Kyrpides N."/>
            <person name="Ivanova N."/>
            <person name="Richardson P."/>
        </authorList>
    </citation>
    <scope>NUCLEOTIDE SEQUENCE [LARGE SCALE GENOMIC DNA]</scope>
    <source>
        <strain evidence="2">CaD3</strain>
    </source>
</reference>
<proteinExistence type="predicted"/>
<accession>Q3ARS1</accession>
<evidence type="ECO:0008006" key="3">
    <source>
        <dbReference type="Google" id="ProtNLM"/>
    </source>
</evidence>
<name>Q3ARS1_CHLCH</name>
<gene>
    <name evidence="2" type="ordered locus">Cag_1042</name>
</gene>
<feature type="signal peptide" evidence="1">
    <location>
        <begin position="1"/>
        <end position="21"/>
    </location>
</feature>
<dbReference type="EMBL" id="CP000108">
    <property type="protein sequence ID" value="ABB28304.1"/>
    <property type="molecule type" value="Genomic_DNA"/>
</dbReference>